<dbReference type="Proteomes" id="UP000245956">
    <property type="component" value="Unassembled WGS sequence"/>
</dbReference>
<evidence type="ECO:0000313" key="3">
    <source>
        <dbReference type="Proteomes" id="UP000245956"/>
    </source>
</evidence>
<gene>
    <name evidence="2" type="ORF">PCL_10411</name>
</gene>
<feature type="compositionally biased region" description="Polar residues" evidence="1">
    <location>
        <begin position="1"/>
        <end position="11"/>
    </location>
</feature>
<feature type="region of interest" description="Disordered" evidence="1">
    <location>
        <begin position="1"/>
        <end position="106"/>
    </location>
</feature>
<protein>
    <submittedName>
        <fullName evidence="2">Uncharacterized protein</fullName>
    </submittedName>
</protein>
<reference evidence="2 3" key="1">
    <citation type="journal article" date="2016" name="Front. Microbiol.">
        <title>Genome and transcriptome sequences reveal the specific parasitism of the nematophagous Purpureocillium lilacinum 36-1.</title>
        <authorList>
            <person name="Xie J."/>
            <person name="Li S."/>
            <person name="Mo C."/>
            <person name="Xiao X."/>
            <person name="Peng D."/>
            <person name="Wang G."/>
            <person name="Xiao Y."/>
        </authorList>
    </citation>
    <scope>NUCLEOTIDE SEQUENCE [LARGE SCALE GENOMIC DNA]</scope>
    <source>
        <strain evidence="2 3">36-1</strain>
    </source>
</reference>
<comment type="caution">
    <text evidence="2">The sequence shown here is derived from an EMBL/GenBank/DDBJ whole genome shotgun (WGS) entry which is preliminary data.</text>
</comment>
<proteinExistence type="predicted"/>
<accession>A0A2U3EFV5</accession>
<organism evidence="2 3">
    <name type="scientific">Purpureocillium lilacinum</name>
    <name type="common">Paecilomyces lilacinus</name>
    <dbReference type="NCBI Taxonomy" id="33203"/>
    <lineage>
        <taxon>Eukaryota</taxon>
        <taxon>Fungi</taxon>
        <taxon>Dikarya</taxon>
        <taxon>Ascomycota</taxon>
        <taxon>Pezizomycotina</taxon>
        <taxon>Sordariomycetes</taxon>
        <taxon>Hypocreomycetidae</taxon>
        <taxon>Hypocreales</taxon>
        <taxon>Ophiocordycipitaceae</taxon>
        <taxon>Purpureocillium</taxon>
    </lineage>
</organism>
<name>A0A2U3EFV5_PURLI</name>
<evidence type="ECO:0000313" key="2">
    <source>
        <dbReference type="EMBL" id="PWI73396.1"/>
    </source>
</evidence>
<dbReference type="EMBL" id="LCWV01000005">
    <property type="protein sequence ID" value="PWI73396.1"/>
    <property type="molecule type" value="Genomic_DNA"/>
</dbReference>
<feature type="region of interest" description="Disordered" evidence="1">
    <location>
        <begin position="120"/>
        <end position="145"/>
    </location>
</feature>
<evidence type="ECO:0000256" key="1">
    <source>
        <dbReference type="SAM" id="MobiDB-lite"/>
    </source>
</evidence>
<sequence>MGSAAPASNTHARLAEGGGGERKEGHHPQFYRSRTTVLPRGGGAHRRGARGEPLGKPGRVVYHTWLPLGGKRGGHSTPDGRGWMRSAAPSPVEGWMTGRDGHTQGKMGVMKKAGHVNVKHDSAELPRVFDAEEQDRETRGGREYE</sequence>
<dbReference type="AlphaFoldDB" id="A0A2U3EFV5"/>